<dbReference type="EMBL" id="WTUX01000006">
    <property type="protein sequence ID" value="MZR12034.1"/>
    <property type="molecule type" value="Genomic_DNA"/>
</dbReference>
<keyword evidence="2 4" id="KW-0732">Signal</keyword>
<organism evidence="5 6">
    <name type="scientific">Maritimibacter harenae</name>
    <dbReference type="NCBI Taxonomy" id="2606218"/>
    <lineage>
        <taxon>Bacteria</taxon>
        <taxon>Pseudomonadati</taxon>
        <taxon>Pseudomonadota</taxon>
        <taxon>Alphaproteobacteria</taxon>
        <taxon>Rhodobacterales</taxon>
        <taxon>Roseobacteraceae</taxon>
        <taxon>Maritimibacter</taxon>
    </lineage>
</organism>
<dbReference type="Proteomes" id="UP000467322">
    <property type="component" value="Unassembled WGS sequence"/>
</dbReference>
<proteinExistence type="predicted"/>
<keyword evidence="6" id="KW-1185">Reference proteome</keyword>
<gene>
    <name evidence="5" type="ORF">GQE99_03250</name>
</gene>
<evidence type="ECO:0000256" key="4">
    <source>
        <dbReference type="SAM" id="SignalP"/>
    </source>
</evidence>
<evidence type="ECO:0000256" key="3">
    <source>
        <dbReference type="ARBA" id="ARBA00022764"/>
    </source>
</evidence>
<dbReference type="PANTHER" id="PTHR33376">
    <property type="match status" value="1"/>
</dbReference>
<dbReference type="AlphaFoldDB" id="A0A845M6I8"/>
<dbReference type="NCBIfam" id="NF037995">
    <property type="entry name" value="TRAP_S1"/>
    <property type="match status" value="1"/>
</dbReference>
<sequence length="362" mass="38457">MKLWNLTGAALAAALTMTGAAQAQSFVAAPAAPPAHPAAYMYGKFAEFLDEESNGNMSANIVGPEVVSLPQMKDALQTGLAAVGNSLPLYFAADFPQTGVAGDLALAGRSPHAMGWAMTEWVVNCEPCQQEYKDFGGVFLGSGSSDVYVLITTEPVETIDDLQGLRLRSGGAPYSRWAENFGATPVNLPVGQTFEAMSQGTIDGTMASIADMLSYRLVDVATNVLRVPLGTYHVTSNFTVAADTWADMSVEEREQFAKAANRADPQLTDRWAYQMPSEADAAVAEAGIADNQPSDDFLAASNAFAEQDVQSRVEANPLAADFAALIEKWDGIVAEVGTDPEALAARAWDEIWADVDFASYGM</sequence>
<dbReference type="InterPro" id="IPR018389">
    <property type="entry name" value="DctP_fam"/>
</dbReference>
<dbReference type="GO" id="GO:0042597">
    <property type="term" value="C:periplasmic space"/>
    <property type="evidence" value="ECO:0007669"/>
    <property type="project" value="UniProtKB-SubCell"/>
</dbReference>
<feature type="signal peptide" evidence="4">
    <location>
        <begin position="1"/>
        <end position="23"/>
    </location>
</feature>
<dbReference type="RefSeq" id="WP_161350148.1">
    <property type="nucleotide sequence ID" value="NZ_WTUX01000006.1"/>
</dbReference>
<feature type="chain" id="PRO_5032695770" evidence="4">
    <location>
        <begin position="24"/>
        <end position="362"/>
    </location>
</feature>
<comment type="subcellular location">
    <subcellularLocation>
        <location evidence="1">Periplasm</location>
    </subcellularLocation>
</comment>
<dbReference type="Pfam" id="PF03480">
    <property type="entry name" value="DctP"/>
    <property type="match status" value="1"/>
</dbReference>
<evidence type="ECO:0000313" key="5">
    <source>
        <dbReference type="EMBL" id="MZR12034.1"/>
    </source>
</evidence>
<keyword evidence="3" id="KW-0574">Periplasm</keyword>
<protein>
    <submittedName>
        <fullName evidence="5">C4-dicarboxylate ABC transporter substrate-binding protein</fullName>
    </submittedName>
</protein>
<reference evidence="5 6" key="1">
    <citation type="submission" date="2019-12" db="EMBL/GenBank/DDBJ databases">
        <title>Maritimibacter sp. nov. sp. isolated from sea sand.</title>
        <authorList>
            <person name="Kim J."/>
            <person name="Jeong S.E."/>
            <person name="Jung H.S."/>
            <person name="Jeon C.O."/>
        </authorList>
    </citation>
    <scope>NUCLEOTIDE SEQUENCE [LARGE SCALE GENOMIC DNA]</scope>
    <source>
        <strain evidence="5 6">DP07</strain>
    </source>
</reference>
<name>A0A845M6I8_9RHOB</name>
<dbReference type="PANTHER" id="PTHR33376:SF5">
    <property type="entry name" value="EXTRACYTOPLASMIC SOLUTE RECEPTOR PROTEIN"/>
    <property type="match status" value="1"/>
</dbReference>
<evidence type="ECO:0000313" key="6">
    <source>
        <dbReference type="Proteomes" id="UP000467322"/>
    </source>
</evidence>
<evidence type="ECO:0000256" key="1">
    <source>
        <dbReference type="ARBA" id="ARBA00004418"/>
    </source>
</evidence>
<dbReference type="GO" id="GO:0055085">
    <property type="term" value="P:transmembrane transport"/>
    <property type="evidence" value="ECO:0007669"/>
    <property type="project" value="InterPro"/>
</dbReference>
<dbReference type="InterPro" id="IPR038404">
    <property type="entry name" value="TRAP_DctP_sf"/>
</dbReference>
<evidence type="ECO:0000256" key="2">
    <source>
        <dbReference type="ARBA" id="ARBA00022729"/>
    </source>
</evidence>
<comment type="caution">
    <text evidence="5">The sequence shown here is derived from an EMBL/GenBank/DDBJ whole genome shotgun (WGS) entry which is preliminary data.</text>
</comment>
<dbReference type="Gene3D" id="3.40.190.170">
    <property type="entry name" value="Bacterial extracellular solute-binding protein, family 7"/>
    <property type="match status" value="1"/>
</dbReference>
<accession>A0A845M6I8</accession>